<feature type="domain" description="Type ISP restriction-modification enzyme LLaBIII C-terminal specificity" evidence="2">
    <location>
        <begin position="17"/>
        <end position="341"/>
    </location>
</feature>
<proteinExistence type="predicted"/>
<dbReference type="GO" id="GO:0008168">
    <property type="term" value="F:methyltransferase activity"/>
    <property type="evidence" value="ECO:0007669"/>
    <property type="project" value="UniProtKB-KW"/>
</dbReference>
<organism evidence="3 4">
    <name type="scientific">Streptomyces xanthii</name>
    <dbReference type="NCBI Taxonomy" id="2768069"/>
    <lineage>
        <taxon>Bacteria</taxon>
        <taxon>Bacillati</taxon>
        <taxon>Actinomycetota</taxon>
        <taxon>Actinomycetes</taxon>
        <taxon>Kitasatosporales</taxon>
        <taxon>Streptomycetaceae</taxon>
        <taxon>Streptomyces</taxon>
    </lineage>
</organism>
<dbReference type="GO" id="GO:0032259">
    <property type="term" value="P:methylation"/>
    <property type="evidence" value="ECO:0007669"/>
    <property type="project" value="UniProtKB-KW"/>
</dbReference>
<keyword evidence="3" id="KW-0489">Methyltransferase</keyword>
<gene>
    <name evidence="3" type="ORF">IAG42_28345</name>
</gene>
<protein>
    <submittedName>
        <fullName evidence="3">DNA methyltransferase</fullName>
    </submittedName>
</protein>
<keyword evidence="3" id="KW-0808">Transferase</keyword>
<dbReference type="Pfam" id="PF18135">
    <property type="entry name" value="Type_ISP_C"/>
    <property type="match status" value="1"/>
</dbReference>
<dbReference type="Proteomes" id="UP000516428">
    <property type="component" value="Chromosome"/>
</dbReference>
<evidence type="ECO:0000313" key="3">
    <source>
        <dbReference type="EMBL" id="QNS07118.1"/>
    </source>
</evidence>
<dbReference type="AlphaFoldDB" id="A0A7H1BEG3"/>
<sequence length="405" mass="43835">MPGVTNDGLSHALPLPDLMPWSVAPLRLGRSWPVAPDAASLKARWERFVGAQAQERALLLEPSRARTLHSPAAQLPGQRTGTEPLARAAGPCPEPVRLLHGPFDEQWLIPDQRLLDAARPELWRVAGERQLYLVEQGHVPDAAGPAVLASAVLPEGRSPAGRPGRIRPLYRRPDGTEPNVTPGLLTHLSGTYDREVGAEELLAWVLAVAVRDAGGCRVPLTTDPELWERGVALGRRLLWLARRGGGGAERPKLPGGRRPYVRSALPARPGELVYEREEEALVVGEGRISPVPAAAWDFTVGGVRVIEQWFARRTAPAEPGTLAAVRPATWPQSWTSELLELVTVLALQAELEPECEELRGNLGAEPLTADELARARVLPVPDGARRPASVLDHQEEGPGGQFALM</sequence>
<accession>A0A7H1BEG3</accession>
<keyword evidence="4" id="KW-1185">Reference proteome</keyword>
<name>A0A7H1BEG3_9ACTN</name>
<feature type="region of interest" description="Disordered" evidence="1">
    <location>
        <begin position="68"/>
        <end position="87"/>
    </location>
</feature>
<evidence type="ECO:0000256" key="1">
    <source>
        <dbReference type="SAM" id="MobiDB-lite"/>
    </source>
</evidence>
<evidence type="ECO:0000259" key="2">
    <source>
        <dbReference type="Pfam" id="PF18135"/>
    </source>
</evidence>
<dbReference type="RefSeq" id="WP_188339793.1">
    <property type="nucleotide sequence ID" value="NZ_CP061281.1"/>
</dbReference>
<feature type="region of interest" description="Disordered" evidence="1">
    <location>
        <begin position="385"/>
        <end position="405"/>
    </location>
</feature>
<evidence type="ECO:0000313" key="4">
    <source>
        <dbReference type="Proteomes" id="UP000516428"/>
    </source>
</evidence>
<dbReference type="EMBL" id="CP061281">
    <property type="protein sequence ID" value="QNS07118.1"/>
    <property type="molecule type" value="Genomic_DNA"/>
</dbReference>
<feature type="region of interest" description="Disordered" evidence="1">
    <location>
        <begin position="154"/>
        <end position="181"/>
    </location>
</feature>
<reference evidence="3 4" key="1">
    <citation type="submission" date="2020-09" db="EMBL/GenBank/DDBJ databases">
        <title>A novel species.</title>
        <authorList>
            <person name="Gao J."/>
        </authorList>
    </citation>
    <scope>NUCLEOTIDE SEQUENCE [LARGE SCALE GENOMIC DNA]</scope>
    <source>
        <strain evidence="3 4">CRXT-Y-14</strain>
    </source>
</reference>
<dbReference type="KEGG" id="sxn:IAG42_28345"/>
<dbReference type="InterPro" id="IPR041635">
    <property type="entry name" value="Type_ISP_LLaBIII_C"/>
</dbReference>